<dbReference type="AlphaFoldDB" id="A0A645BEA8"/>
<comment type="caution">
    <text evidence="1">The sequence shown here is derived from an EMBL/GenBank/DDBJ whole genome shotgun (WGS) entry which is preliminary data.</text>
</comment>
<protein>
    <submittedName>
        <fullName evidence="1">Uncharacterized protein</fullName>
    </submittedName>
</protein>
<accession>A0A645BEA8</accession>
<evidence type="ECO:0000313" key="1">
    <source>
        <dbReference type="EMBL" id="MPM62991.1"/>
    </source>
</evidence>
<reference evidence="1" key="1">
    <citation type="submission" date="2019-08" db="EMBL/GenBank/DDBJ databases">
        <authorList>
            <person name="Kucharzyk K."/>
            <person name="Murdoch R.W."/>
            <person name="Higgins S."/>
            <person name="Loffler F."/>
        </authorList>
    </citation>
    <scope>NUCLEOTIDE SEQUENCE</scope>
</reference>
<organism evidence="1">
    <name type="scientific">bioreactor metagenome</name>
    <dbReference type="NCBI Taxonomy" id="1076179"/>
    <lineage>
        <taxon>unclassified sequences</taxon>
        <taxon>metagenomes</taxon>
        <taxon>ecological metagenomes</taxon>
    </lineage>
</organism>
<name>A0A645BEA8_9ZZZZ</name>
<proteinExistence type="predicted"/>
<gene>
    <name evidence="1" type="ORF">SDC9_109869</name>
</gene>
<sequence>MLLLTRKRAFRTPKTRFLQHAKAFSFFRSCDAQNALKRVLPHAEHTSSINRQNAKSGNFLPLFLFPLLFPLIVRLKHGIGIEAKMLHCLASGHQRNRGSAGRNQPLSGEIEILNAFGLDGILHRPLPFFHD</sequence>
<dbReference type="EMBL" id="VSSQ01019160">
    <property type="protein sequence ID" value="MPM62991.1"/>
    <property type="molecule type" value="Genomic_DNA"/>
</dbReference>